<evidence type="ECO:0000313" key="2">
    <source>
        <dbReference type="Proteomes" id="UP001231189"/>
    </source>
</evidence>
<dbReference type="InterPro" id="IPR004320">
    <property type="entry name" value="BPS1_pln"/>
</dbReference>
<evidence type="ECO:0000313" key="1">
    <source>
        <dbReference type="EMBL" id="KAK1647057.1"/>
    </source>
</evidence>
<dbReference type="PANTHER" id="PTHR33070:SF120">
    <property type="entry name" value="EXPRESSED PROTEIN"/>
    <property type="match status" value="1"/>
</dbReference>
<organism evidence="1 2">
    <name type="scientific">Lolium multiflorum</name>
    <name type="common">Italian ryegrass</name>
    <name type="synonym">Lolium perenne subsp. multiflorum</name>
    <dbReference type="NCBI Taxonomy" id="4521"/>
    <lineage>
        <taxon>Eukaryota</taxon>
        <taxon>Viridiplantae</taxon>
        <taxon>Streptophyta</taxon>
        <taxon>Embryophyta</taxon>
        <taxon>Tracheophyta</taxon>
        <taxon>Spermatophyta</taxon>
        <taxon>Magnoliopsida</taxon>
        <taxon>Liliopsida</taxon>
        <taxon>Poales</taxon>
        <taxon>Poaceae</taxon>
        <taxon>BOP clade</taxon>
        <taxon>Pooideae</taxon>
        <taxon>Poodae</taxon>
        <taxon>Poeae</taxon>
        <taxon>Poeae Chloroplast Group 2 (Poeae type)</taxon>
        <taxon>Loliodinae</taxon>
        <taxon>Loliinae</taxon>
        <taxon>Lolium</taxon>
    </lineage>
</organism>
<protein>
    <submittedName>
        <fullName evidence="1">Uncharacterized protein</fullName>
    </submittedName>
</protein>
<reference evidence="1" key="1">
    <citation type="submission" date="2023-07" db="EMBL/GenBank/DDBJ databases">
        <title>A chromosome-level genome assembly of Lolium multiflorum.</title>
        <authorList>
            <person name="Chen Y."/>
            <person name="Copetti D."/>
            <person name="Kolliker R."/>
            <person name="Studer B."/>
        </authorList>
    </citation>
    <scope>NUCLEOTIDE SEQUENCE</scope>
    <source>
        <strain evidence="1">02402/16</strain>
        <tissue evidence="1">Leaf</tissue>
    </source>
</reference>
<keyword evidence="2" id="KW-1185">Reference proteome</keyword>
<dbReference type="AlphaFoldDB" id="A0AAD8WAM2"/>
<comment type="caution">
    <text evidence="1">The sequence shown here is derived from an EMBL/GenBank/DDBJ whole genome shotgun (WGS) entry which is preliminary data.</text>
</comment>
<gene>
    <name evidence="1" type="ORF">QYE76_064862</name>
</gene>
<accession>A0AAD8WAM2</accession>
<sequence>MSLRCLSSRWIWGAEPFCALQGSSSDRNWRFRATAMTSAAAVQKKRGMVKIADHFVVDLVTDGRDMPGRLHEMADGPPTNANYIASRSTSLPSRPHSSEIKVEEELHSLRTCLRRQPATMVTLCDGLRRLADVYNCVEEIVRLPRNQVGLCSPQQQKVVEKELERSLVLLDICNAMQENFAELKMGIQELLLVRKRGDHAIVNLKVESFFRSAKNMRKHFRKYSSKATSEGLSFVRLLAEAREMAISLFESASSLLPKQITTSNSSKWFLVSKKFQKKEVIHTEDRLQALECRIGDLENGAGFLFRRLIQTRVSLLNILSSSR</sequence>
<dbReference type="EMBL" id="JAUUTY010000004">
    <property type="protein sequence ID" value="KAK1647057.1"/>
    <property type="molecule type" value="Genomic_DNA"/>
</dbReference>
<name>A0AAD8WAM2_LOLMU</name>
<proteinExistence type="predicted"/>
<dbReference type="PANTHER" id="PTHR33070">
    <property type="entry name" value="OS06G0725500 PROTEIN"/>
    <property type="match status" value="1"/>
</dbReference>
<dbReference type="GO" id="GO:0048367">
    <property type="term" value="P:shoot system development"/>
    <property type="evidence" value="ECO:0007669"/>
    <property type="project" value="InterPro"/>
</dbReference>
<dbReference type="Proteomes" id="UP001231189">
    <property type="component" value="Unassembled WGS sequence"/>
</dbReference>
<dbReference type="Pfam" id="PF03087">
    <property type="entry name" value="BPS1"/>
    <property type="match status" value="1"/>
</dbReference>
<dbReference type="GO" id="GO:0048364">
    <property type="term" value="P:root development"/>
    <property type="evidence" value="ECO:0007669"/>
    <property type="project" value="InterPro"/>
</dbReference>